<dbReference type="AlphaFoldDB" id="J3P950"/>
<dbReference type="HOGENOM" id="CLU_2831353_0_0_1"/>
<gene>
    <name evidence="2" type="primary">20350492</name>
    <name evidence="1" type="ORF">GGTG_10034</name>
</gene>
<keyword evidence="3" id="KW-1185">Reference proteome</keyword>
<dbReference type="EnsemblFungi" id="EJT73185">
    <property type="protein sequence ID" value="EJT73185"/>
    <property type="gene ID" value="GGTG_10034"/>
</dbReference>
<proteinExistence type="predicted"/>
<accession>J3P950</accession>
<dbReference type="EMBL" id="GL385399">
    <property type="protein sequence ID" value="EJT73185.1"/>
    <property type="molecule type" value="Genomic_DNA"/>
</dbReference>
<reference evidence="1" key="3">
    <citation type="submission" date="2010-09" db="EMBL/GenBank/DDBJ databases">
        <title>Annotation of Gaeumannomyces graminis var. tritici R3-111a-1.</title>
        <authorList>
            <consortium name="The Broad Institute Genome Sequencing Platform"/>
            <person name="Ma L.-J."/>
            <person name="Dead R."/>
            <person name="Young S.K."/>
            <person name="Zeng Q."/>
            <person name="Gargeya S."/>
            <person name="Fitzgerald M."/>
            <person name="Haas B."/>
            <person name="Abouelleil A."/>
            <person name="Alvarado L."/>
            <person name="Arachchi H.M."/>
            <person name="Berlin A."/>
            <person name="Brown A."/>
            <person name="Chapman S.B."/>
            <person name="Chen Z."/>
            <person name="Dunbar C."/>
            <person name="Freedman E."/>
            <person name="Gearin G."/>
            <person name="Gellesch M."/>
            <person name="Goldberg J."/>
            <person name="Griggs A."/>
            <person name="Gujja S."/>
            <person name="Heiman D."/>
            <person name="Howarth C."/>
            <person name="Larson L."/>
            <person name="Lui A."/>
            <person name="MacDonald P.J.P."/>
            <person name="Mehta T."/>
            <person name="Montmayeur A."/>
            <person name="Murphy C."/>
            <person name="Neiman D."/>
            <person name="Pearson M."/>
            <person name="Priest M."/>
            <person name="Roberts A."/>
            <person name="Saif S."/>
            <person name="Shea T."/>
            <person name="Shenoy N."/>
            <person name="Sisk P."/>
            <person name="Stolte C."/>
            <person name="Sykes S."/>
            <person name="Yandava C."/>
            <person name="Wortman J."/>
            <person name="Nusbaum C."/>
            <person name="Birren B."/>
        </authorList>
    </citation>
    <scope>NUCLEOTIDE SEQUENCE</scope>
    <source>
        <strain evidence="1">R3-111a-1</strain>
    </source>
</reference>
<evidence type="ECO:0000313" key="1">
    <source>
        <dbReference type="EMBL" id="EJT73185.1"/>
    </source>
</evidence>
<evidence type="ECO:0000313" key="3">
    <source>
        <dbReference type="Proteomes" id="UP000006039"/>
    </source>
</evidence>
<name>J3P950_GAET3</name>
<evidence type="ECO:0000313" key="2">
    <source>
        <dbReference type="EnsemblFungi" id="EJT73185"/>
    </source>
</evidence>
<dbReference type="GeneID" id="20350492"/>
<protein>
    <submittedName>
        <fullName evidence="1 2">Uncharacterized protein</fullName>
    </submittedName>
</protein>
<reference evidence="1" key="2">
    <citation type="submission" date="2010-07" db="EMBL/GenBank/DDBJ databases">
        <authorList>
            <consortium name="The Broad Institute Genome Sequencing Platform"/>
            <consortium name="Broad Institute Genome Sequencing Center for Infectious Disease"/>
            <person name="Ma L.-J."/>
            <person name="Dead R."/>
            <person name="Young S."/>
            <person name="Zeng Q."/>
            <person name="Koehrsen M."/>
            <person name="Alvarado L."/>
            <person name="Berlin A."/>
            <person name="Chapman S.B."/>
            <person name="Chen Z."/>
            <person name="Freedman E."/>
            <person name="Gellesch M."/>
            <person name="Goldberg J."/>
            <person name="Griggs A."/>
            <person name="Gujja S."/>
            <person name="Heilman E.R."/>
            <person name="Heiman D."/>
            <person name="Hepburn T."/>
            <person name="Howarth C."/>
            <person name="Jen D."/>
            <person name="Larson L."/>
            <person name="Mehta T."/>
            <person name="Neiman D."/>
            <person name="Pearson M."/>
            <person name="Roberts A."/>
            <person name="Saif S."/>
            <person name="Shea T."/>
            <person name="Shenoy N."/>
            <person name="Sisk P."/>
            <person name="Stolte C."/>
            <person name="Sykes S."/>
            <person name="Walk T."/>
            <person name="White J."/>
            <person name="Yandava C."/>
            <person name="Haas B."/>
            <person name="Nusbaum C."/>
            <person name="Birren B."/>
        </authorList>
    </citation>
    <scope>NUCLEOTIDE SEQUENCE</scope>
    <source>
        <strain evidence="1">R3-111a-1</strain>
    </source>
</reference>
<sequence>MEAVVEETANTGRSGSVAISREIVAAVTDIVLEETVTMAGLVLPKVSLMSFTRSVRLFIGTRCIEV</sequence>
<reference evidence="3" key="1">
    <citation type="submission" date="2010-07" db="EMBL/GenBank/DDBJ databases">
        <title>The genome sequence of Gaeumannomyces graminis var. tritici strain R3-111a-1.</title>
        <authorList>
            <consortium name="The Broad Institute Genome Sequencing Platform"/>
            <person name="Ma L.-J."/>
            <person name="Dead R."/>
            <person name="Young S."/>
            <person name="Zeng Q."/>
            <person name="Koehrsen M."/>
            <person name="Alvarado L."/>
            <person name="Berlin A."/>
            <person name="Chapman S.B."/>
            <person name="Chen Z."/>
            <person name="Freedman E."/>
            <person name="Gellesch M."/>
            <person name="Goldberg J."/>
            <person name="Griggs A."/>
            <person name="Gujja S."/>
            <person name="Heilman E.R."/>
            <person name="Heiman D."/>
            <person name="Hepburn T."/>
            <person name="Howarth C."/>
            <person name="Jen D."/>
            <person name="Larson L."/>
            <person name="Mehta T."/>
            <person name="Neiman D."/>
            <person name="Pearson M."/>
            <person name="Roberts A."/>
            <person name="Saif S."/>
            <person name="Shea T."/>
            <person name="Shenoy N."/>
            <person name="Sisk P."/>
            <person name="Stolte C."/>
            <person name="Sykes S."/>
            <person name="Walk T."/>
            <person name="White J."/>
            <person name="Yandava C."/>
            <person name="Haas B."/>
            <person name="Nusbaum C."/>
            <person name="Birren B."/>
        </authorList>
    </citation>
    <scope>NUCLEOTIDE SEQUENCE [LARGE SCALE GENOMIC DNA]</scope>
    <source>
        <strain evidence="3">R3-111a-1</strain>
    </source>
</reference>
<dbReference type="VEuPathDB" id="FungiDB:GGTG_10034"/>
<dbReference type="RefSeq" id="XP_009226159.1">
    <property type="nucleotide sequence ID" value="XM_009227895.1"/>
</dbReference>
<dbReference type="Proteomes" id="UP000006039">
    <property type="component" value="Unassembled WGS sequence"/>
</dbReference>
<organism evidence="1">
    <name type="scientific">Gaeumannomyces tritici (strain R3-111a-1)</name>
    <name type="common">Wheat and barley take-all root rot fungus</name>
    <name type="synonym">Gaeumannomyces graminis var. tritici</name>
    <dbReference type="NCBI Taxonomy" id="644352"/>
    <lineage>
        <taxon>Eukaryota</taxon>
        <taxon>Fungi</taxon>
        <taxon>Dikarya</taxon>
        <taxon>Ascomycota</taxon>
        <taxon>Pezizomycotina</taxon>
        <taxon>Sordariomycetes</taxon>
        <taxon>Sordariomycetidae</taxon>
        <taxon>Magnaporthales</taxon>
        <taxon>Magnaporthaceae</taxon>
        <taxon>Gaeumannomyces</taxon>
    </lineage>
</organism>
<reference evidence="2" key="5">
    <citation type="submission" date="2018-04" db="UniProtKB">
        <authorList>
            <consortium name="EnsemblFungi"/>
        </authorList>
    </citation>
    <scope>IDENTIFICATION</scope>
    <source>
        <strain evidence="2">R3-111a-1</strain>
    </source>
</reference>
<reference evidence="2" key="4">
    <citation type="journal article" date="2015" name="G3 (Bethesda)">
        <title>Genome sequences of three phytopathogenic species of the Magnaporthaceae family of fungi.</title>
        <authorList>
            <person name="Okagaki L.H."/>
            <person name="Nunes C.C."/>
            <person name="Sailsbery J."/>
            <person name="Clay B."/>
            <person name="Brown D."/>
            <person name="John T."/>
            <person name="Oh Y."/>
            <person name="Young N."/>
            <person name="Fitzgerald M."/>
            <person name="Haas B.J."/>
            <person name="Zeng Q."/>
            <person name="Young S."/>
            <person name="Adiconis X."/>
            <person name="Fan L."/>
            <person name="Levin J.Z."/>
            <person name="Mitchell T.K."/>
            <person name="Okubara P.A."/>
            <person name="Farman M.L."/>
            <person name="Kohn L.M."/>
            <person name="Birren B."/>
            <person name="Ma L.-J."/>
            <person name="Dean R.A."/>
        </authorList>
    </citation>
    <scope>NUCLEOTIDE SEQUENCE</scope>
    <source>
        <strain evidence="2">R3-111a-1</strain>
    </source>
</reference>